<dbReference type="SUPFAM" id="SSF52540">
    <property type="entry name" value="P-loop containing nucleoside triphosphate hydrolases"/>
    <property type="match status" value="1"/>
</dbReference>
<feature type="transmembrane region" description="Helical" evidence="9">
    <location>
        <begin position="485"/>
        <end position="504"/>
    </location>
</feature>
<evidence type="ECO:0000256" key="3">
    <source>
        <dbReference type="ARBA" id="ARBA00022448"/>
    </source>
</evidence>
<dbReference type="Proteomes" id="UP000663844">
    <property type="component" value="Unassembled WGS sequence"/>
</dbReference>
<keyword evidence="6" id="KW-0067">ATP-binding</keyword>
<evidence type="ECO:0000256" key="6">
    <source>
        <dbReference type="ARBA" id="ARBA00022840"/>
    </source>
</evidence>
<evidence type="ECO:0000313" key="12">
    <source>
        <dbReference type="EMBL" id="CAF3657119.1"/>
    </source>
</evidence>
<accession>A0A818RVB5</accession>
<dbReference type="Proteomes" id="UP000663845">
    <property type="component" value="Unassembled WGS sequence"/>
</dbReference>
<evidence type="ECO:0000313" key="11">
    <source>
        <dbReference type="EMBL" id="CAF1102033.1"/>
    </source>
</evidence>
<evidence type="ECO:0000256" key="1">
    <source>
        <dbReference type="ARBA" id="ARBA00004141"/>
    </source>
</evidence>
<organism evidence="12 14">
    <name type="scientific">Adineta steineri</name>
    <dbReference type="NCBI Taxonomy" id="433720"/>
    <lineage>
        <taxon>Eukaryota</taxon>
        <taxon>Metazoa</taxon>
        <taxon>Spiralia</taxon>
        <taxon>Gnathifera</taxon>
        <taxon>Rotifera</taxon>
        <taxon>Eurotatoria</taxon>
        <taxon>Bdelloidea</taxon>
        <taxon>Adinetida</taxon>
        <taxon>Adinetidae</taxon>
        <taxon>Adineta</taxon>
    </lineage>
</organism>
<keyword evidence="5" id="KW-0547">Nucleotide-binding</keyword>
<feature type="transmembrane region" description="Helical" evidence="9">
    <location>
        <begin position="378"/>
        <end position="402"/>
    </location>
</feature>
<evidence type="ECO:0000256" key="4">
    <source>
        <dbReference type="ARBA" id="ARBA00022692"/>
    </source>
</evidence>
<name>A0A818RVB5_9BILA</name>
<evidence type="ECO:0000313" key="14">
    <source>
        <dbReference type="Proteomes" id="UP000663844"/>
    </source>
</evidence>
<dbReference type="EMBL" id="CAJNOG010000234">
    <property type="protein sequence ID" value="CAF1102033.1"/>
    <property type="molecule type" value="Genomic_DNA"/>
</dbReference>
<gene>
    <name evidence="11" type="ORF">JYZ213_LOCUS21438</name>
    <name evidence="13" type="ORF">OKA104_LOCUS23379</name>
    <name evidence="12" type="ORF">OXD698_LOCUS9364</name>
</gene>
<dbReference type="InterPro" id="IPR003593">
    <property type="entry name" value="AAA+_ATPase"/>
</dbReference>
<dbReference type="EMBL" id="CAJOAY010001780">
    <property type="protein sequence ID" value="CAF3885649.1"/>
    <property type="molecule type" value="Genomic_DNA"/>
</dbReference>
<feature type="transmembrane region" description="Helical" evidence="9">
    <location>
        <begin position="451"/>
        <end position="476"/>
    </location>
</feature>
<dbReference type="InterPro" id="IPR050352">
    <property type="entry name" value="ABCG_transporters"/>
</dbReference>
<dbReference type="AlphaFoldDB" id="A0A818RVB5"/>
<dbReference type="Proteomes" id="UP000663881">
    <property type="component" value="Unassembled WGS sequence"/>
</dbReference>
<sequence>MMTSSKSNNSDLGINLINKHPELTFSWSRLCVGIHDDKSISCTKYLRQFNRGVQSQQQQRTLLTDVSGIVQPGQVLAVMGASGVGKTTLLKTLSGLDDPSETKLVSGTIMAMLRIQSSTVTDDDRRASVLETIKLLSLEKCASTIIAKLSSGEKKRLAFATVVLNDPSIMLIDEPTSNLDSYLAKSLMYTIRKLAVEGRRSMVIVLHQPTSEMFKLIDLLCVLVQNGKQAFFGETQNEASLFFTDDCGLVASSLDGFIEQLAAPETAASKEALKTVEQFAKSSYALSLASLTTPSITTSASLPSLTSSSASTPGFRRQMKWLLWRSYISGIRNRVHIYDTLIKTLIAASILGLLYFDLSHRSPSQAYVNNVNAVLSAIIYVTATTCGTLISGTLPNAIAVYFKETQQRMYGTSAFYLSTYLHDFLKIVFVPIISSSIIYWCAWIPVLDNGIIHYLMVVSTVVLTGLTSAAIGGFIASMSGSVESAVATTVPVLQILVIFSDYFLDLNRLPFILKIFQYVSPIYYGYSILNKLQWNTDSSSMSIVRFHAIMLLILYIFFNILTFIIIWCRAHRFYFVEKWQTVTNRKVIN</sequence>
<dbReference type="GO" id="GO:0005524">
    <property type="term" value="F:ATP binding"/>
    <property type="evidence" value="ECO:0007669"/>
    <property type="project" value="UniProtKB-KW"/>
</dbReference>
<dbReference type="Pfam" id="PF01061">
    <property type="entry name" value="ABC2_membrane"/>
    <property type="match status" value="1"/>
</dbReference>
<dbReference type="InterPro" id="IPR003439">
    <property type="entry name" value="ABC_transporter-like_ATP-bd"/>
</dbReference>
<dbReference type="SMART" id="SM00382">
    <property type="entry name" value="AAA"/>
    <property type="match status" value="1"/>
</dbReference>
<keyword evidence="4 9" id="KW-0812">Transmembrane</keyword>
<evidence type="ECO:0000256" key="8">
    <source>
        <dbReference type="ARBA" id="ARBA00023136"/>
    </source>
</evidence>
<dbReference type="PROSITE" id="PS00211">
    <property type="entry name" value="ABC_TRANSPORTER_1"/>
    <property type="match status" value="1"/>
</dbReference>
<keyword evidence="3" id="KW-0813">Transport</keyword>
<comment type="subcellular location">
    <subcellularLocation>
        <location evidence="1">Membrane</location>
        <topology evidence="1">Multi-pass membrane protein</topology>
    </subcellularLocation>
</comment>
<feature type="transmembrane region" description="Helical" evidence="9">
    <location>
        <begin position="546"/>
        <end position="568"/>
    </location>
</feature>
<keyword evidence="8 9" id="KW-0472">Membrane</keyword>
<dbReference type="PANTHER" id="PTHR48041">
    <property type="entry name" value="ABC TRANSPORTER G FAMILY MEMBER 28"/>
    <property type="match status" value="1"/>
</dbReference>
<dbReference type="GO" id="GO:0140359">
    <property type="term" value="F:ABC-type transporter activity"/>
    <property type="evidence" value="ECO:0007669"/>
    <property type="project" value="InterPro"/>
</dbReference>
<comment type="caution">
    <text evidence="12">The sequence shown here is derived from an EMBL/GenBank/DDBJ whole genome shotgun (WGS) entry which is preliminary data.</text>
</comment>
<reference evidence="12" key="1">
    <citation type="submission" date="2021-02" db="EMBL/GenBank/DDBJ databases">
        <authorList>
            <person name="Nowell W R."/>
        </authorList>
    </citation>
    <scope>NUCLEOTIDE SEQUENCE</scope>
</reference>
<dbReference type="GO" id="GO:0005886">
    <property type="term" value="C:plasma membrane"/>
    <property type="evidence" value="ECO:0007669"/>
    <property type="project" value="TreeGrafter"/>
</dbReference>
<dbReference type="EMBL" id="CAJOAZ010000472">
    <property type="protein sequence ID" value="CAF3657119.1"/>
    <property type="molecule type" value="Genomic_DNA"/>
</dbReference>
<evidence type="ECO:0000256" key="2">
    <source>
        <dbReference type="ARBA" id="ARBA00005814"/>
    </source>
</evidence>
<keyword evidence="7 9" id="KW-1133">Transmembrane helix</keyword>
<dbReference type="InterPro" id="IPR027417">
    <property type="entry name" value="P-loop_NTPase"/>
</dbReference>
<evidence type="ECO:0000256" key="7">
    <source>
        <dbReference type="ARBA" id="ARBA00022989"/>
    </source>
</evidence>
<feature type="domain" description="ABC transporter" evidence="10">
    <location>
        <begin position="46"/>
        <end position="250"/>
    </location>
</feature>
<evidence type="ECO:0000313" key="13">
    <source>
        <dbReference type="EMBL" id="CAF3885649.1"/>
    </source>
</evidence>
<dbReference type="PROSITE" id="PS50893">
    <property type="entry name" value="ABC_TRANSPORTER_2"/>
    <property type="match status" value="1"/>
</dbReference>
<comment type="similarity">
    <text evidence="2">Belongs to the ABC transporter superfamily. ABCG family. Eye pigment precursor importer (TC 3.A.1.204) subfamily.</text>
</comment>
<protein>
    <recommendedName>
        <fullName evidence="10">ABC transporter domain-containing protein</fullName>
    </recommendedName>
</protein>
<feature type="transmembrane region" description="Helical" evidence="9">
    <location>
        <begin position="423"/>
        <end position="445"/>
    </location>
</feature>
<dbReference type="InterPro" id="IPR013525">
    <property type="entry name" value="ABC2_TM"/>
</dbReference>
<dbReference type="Gene3D" id="3.40.50.300">
    <property type="entry name" value="P-loop containing nucleotide triphosphate hydrolases"/>
    <property type="match status" value="2"/>
</dbReference>
<evidence type="ECO:0000259" key="10">
    <source>
        <dbReference type="PROSITE" id="PS50893"/>
    </source>
</evidence>
<evidence type="ECO:0000256" key="5">
    <source>
        <dbReference type="ARBA" id="ARBA00022741"/>
    </source>
</evidence>
<dbReference type="PANTHER" id="PTHR48041:SF139">
    <property type="entry name" value="PROTEIN SCARLET"/>
    <property type="match status" value="1"/>
</dbReference>
<dbReference type="InterPro" id="IPR017871">
    <property type="entry name" value="ABC_transporter-like_CS"/>
</dbReference>
<dbReference type="Pfam" id="PF00005">
    <property type="entry name" value="ABC_tran"/>
    <property type="match status" value="1"/>
</dbReference>
<proteinExistence type="inferred from homology"/>
<feature type="transmembrane region" description="Helical" evidence="9">
    <location>
        <begin position="340"/>
        <end position="358"/>
    </location>
</feature>
<evidence type="ECO:0000256" key="9">
    <source>
        <dbReference type="SAM" id="Phobius"/>
    </source>
</evidence>
<dbReference type="GO" id="GO:0016887">
    <property type="term" value="F:ATP hydrolysis activity"/>
    <property type="evidence" value="ECO:0007669"/>
    <property type="project" value="InterPro"/>
</dbReference>